<keyword evidence="3" id="KW-1185">Reference proteome</keyword>
<dbReference type="AlphaFoldDB" id="A0A0F4J5B9"/>
<protein>
    <submittedName>
        <fullName evidence="2">Monooxygenase</fullName>
    </submittedName>
</protein>
<dbReference type="InterPro" id="IPR036188">
    <property type="entry name" value="FAD/NAD-bd_sf"/>
</dbReference>
<name>A0A0F4J5B9_9ACTN</name>
<dbReference type="EMBL" id="JZWV01000762">
    <property type="protein sequence ID" value="KJY28116.1"/>
    <property type="molecule type" value="Genomic_DNA"/>
</dbReference>
<keyword evidence="2" id="KW-0503">Monooxygenase</keyword>
<dbReference type="GO" id="GO:0071949">
    <property type="term" value="F:FAD binding"/>
    <property type="evidence" value="ECO:0007669"/>
    <property type="project" value="InterPro"/>
</dbReference>
<dbReference type="STRING" id="68223.GCA_002028425_06369"/>
<reference evidence="2 3" key="1">
    <citation type="submission" date="2015-02" db="EMBL/GenBank/DDBJ databases">
        <authorList>
            <person name="Ju K.-S."/>
            <person name="Doroghazi J.R."/>
            <person name="Metcalf W."/>
        </authorList>
    </citation>
    <scope>NUCLEOTIDE SEQUENCE [LARGE SCALE GENOMIC DNA]</scope>
    <source>
        <strain evidence="2 3">NRRL ISP-5550</strain>
    </source>
</reference>
<dbReference type="GO" id="GO:0004497">
    <property type="term" value="F:monooxygenase activity"/>
    <property type="evidence" value="ECO:0007669"/>
    <property type="project" value="UniProtKB-KW"/>
</dbReference>
<dbReference type="Gene3D" id="3.50.50.60">
    <property type="entry name" value="FAD/NAD(P)-binding domain"/>
    <property type="match status" value="1"/>
</dbReference>
<dbReference type="InterPro" id="IPR050407">
    <property type="entry name" value="Geranylgeranyl_reductase"/>
</dbReference>
<evidence type="ECO:0000313" key="2">
    <source>
        <dbReference type="EMBL" id="KJY28116.1"/>
    </source>
</evidence>
<dbReference type="PRINTS" id="PR00420">
    <property type="entry name" value="RNGMNOXGNASE"/>
</dbReference>
<sequence>MIDLLVAGGGPAGLATAIHGALAGLEVVVLEPRPTPIDKACGEGLMPGAVRRFEELGVAVTGRPFHGIGYVDGVTGLRAEGLFRRGPGRGCRRTDLQAALADRAAGLGVRVLARRVGEVRQDGRRVWAAGLTARYLVAADGLHSPVRRGLGLAVPAAAGRAAARYGLRRHYAVEPWSDLVEVHWARGAEAYVTPLAADRIGVAVLTSEQAPFDLQLARFPLLAARLPPPAPGGGAGVRGAGPLRQRARTRVAGRVLFVGDAAGYVDALTGEGLTLAVSAAGELVRCVRAGRPQEYERAWRELSRGYRVLTSSLLWARRRTPLAGRIVPLAARMPRVFTGAVNLLAR</sequence>
<dbReference type="PATRIC" id="fig|68223.7.peg.1358"/>
<gene>
    <name evidence="2" type="ORF">VR44_26025</name>
</gene>
<evidence type="ECO:0000313" key="3">
    <source>
        <dbReference type="Proteomes" id="UP000033551"/>
    </source>
</evidence>
<comment type="caution">
    <text evidence="2">The sequence shown here is derived from an EMBL/GenBank/DDBJ whole genome shotgun (WGS) entry which is preliminary data.</text>
</comment>
<dbReference type="PANTHER" id="PTHR42685:SF19">
    <property type="entry name" value="POSSIBLE OXIDOREDUCTASE"/>
    <property type="match status" value="1"/>
</dbReference>
<dbReference type="Pfam" id="PF01494">
    <property type="entry name" value="FAD_binding_3"/>
    <property type="match status" value="1"/>
</dbReference>
<proteinExistence type="predicted"/>
<dbReference type="SUPFAM" id="SSF51905">
    <property type="entry name" value="FAD/NAD(P)-binding domain"/>
    <property type="match status" value="1"/>
</dbReference>
<dbReference type="OrthoDB" id="113955at2"/>
<organism evidence="2 3">
    <name type="scientific">Streptomyces katrae</name>
    <dbReference type="NCBI Taxonomy" id="68223"/>
    <lineage>
        <taxon>Bacteria</taxon>
        <taxon>Bacillati</taxon>
        <taxon>Actinomycetota</taxon>
        <taxon>Actinomycetes</taxon>
        <taxon>Kitasatosporales</taxon>
        <taxon>Streptomycetaceae</taxon>
        <taxon>Streptomyces</taxon>
    </lineage>
</organism>
<feature type="domain" description="FAD-binding" evidence="1">
    <location>
        <begin position="3"/>
        <end position="157"/>
    </location>
</feature>
<dbReference type="Proteomes" id="UP000033551">
    <property type="component" value="Unassembled WGS sequence"/>
</dbReference>
<evidence type="ECO:0000259" key="1">
    <source>
        <dbReference type="Pfam" id="PF01494"/>
    </source>
</evidence>
<keyword evidence="2" id="KW-0560">Oxidoreductase</keyword>
<dbReference type="RefSeq" id="WP_045950032.1">
    <property type="nucleotide sequence ID" value="NZ_JZWV01000762.1"/>
</dbReference>
<dbReference type="PANTHER" id="PTHR42685">
    <property type="entry name" value="GERANYLGERANYL DIPHOSPHATE REDUCTASE"/>
    <property type="match status" value="1"/>
</dbReference>
<accession>A0A0F4J5B9</accession>
<dbReference type="InterPro" id="IPR002938">
    <property type="entry name" value="FAD-bd"/>
</dbReference>